<dbReference type="AlphaFoldDB" id="A0AAF3F1B7"/>
<dbReference type="WBParaSite" id="MBELARI_LOCUS20282">
    <property type="protein sequence ID" value="MBELARI_LOCUS20282"/>
    <property type="gene ID" value="MBELARI_LOCUS20282"/>
</dbReference>
<reference evidence="2 3" key="1">
    <citation type="submission" date="2024-02" db="UniProtKB">
        <authorList>
            <consortium name="WormBaseParasite"/>
        </authorList>
    </citation>
    <scope>IDENTIFICATION</scope>
</reference>
<protein>
    <submittedName>
        <fullName evidence="2 3">Uncharacterized protein</fullName>
    </submittedName>
</protein>
<organism evidence="1 3">
    <name type="scientific">Mesorhabditis belari</name>
    <dbReference type="NCBI Taxonomy" id="2138241"/>
    <lineage>
        <taxon>Eukaryota</taxon>
        <taxon>Metazoa</taxon>
        <taxon>Ecdysozoa</taxon>
        <taxon>Nematoda</taxon>
        <taxon>Chromadorea</taxon>
        <taxon>Rhabditida</taxon>
        <taxon>Rhabditina</taxon>
        <taxon>Rhabditomorpha</taxon>
        <taxon>Rhabditoidea</taxon>
        <taxon>Rhabditidae</taxon>
        <taxon>Mesorhabditinae</taxon>
        <taxon>Mesorhabditis</taxon>
    </lineage>
</organism>
<accession>A0AAF3F1B7</accession>
<keyword evidence="1" id="KW-1185">Reference proteome</keyword>
<proteinExistence type="predicted"/>
<evidence type="ECO:0000313" key="1">
    <source>
        <dbReference type="Proteomes" id="UP000887575"/>
    </source>
</evidence>
<dbReference type="WBParaSite" id="MBELARI_LOCUS14897">
    <property type="protein sequence ID" value="MBELARI_LOCUS14897"/>
    <property type="gene ID" value="MBELARI_LOCUS14897"/>
</dbReference>
<evidence type="ECO:0000313" key="3">
    <source>
        <dbReference type="WBParaSite" id="MBELARI_LOCUS20282"/>
    </source>
</evidence>
<name>A0AAF3F1B7_9BILA</name>
<evidence type="ECO:0000313" key="2">
    <source>
        <dbReference type="WBParaSite" id="MBELARI_LOCUS14897"/>
    </source>
</evidence>
<sequence length="126" mass="14834">MASASSTAVLRYRVAVGLFQRLRKWCVDFFWITLFCLMGFVDDERQKCATSKRNTLYHRRKSTTERMRSRTKEIAEIEMKLLRHLMSPLNEMILSVRKSSKKRPIGMVSRPPSPQLFDICEETEET</sequence>
<dbReference type="Proteomes" id="UP000887575">
    <property type="component" value="Unassembled WGS sequence"/>
</dbReference>